<dbReference type="InterPro" id="IPR029028">
    <property type="entry name" value="Alpha/beta_knot_MTases"/>
</dbReference>
<name>U4KNP3_ALTPJ</name>
<dbReference type="GO" id="GO:0008173">
    <property type="term" value="F:RNA methyltransferase activity"/>
    <property type="evidence" value="ECO:0007669"/>
    <property type="project" value="InterPro"/>
</dbReference>
<evidence type="ECO:0000259" key="4">
    <source>
        <dbReference type="Pfam" id="PF00588"/>
    </source>
</evidence>
<dbReference type="AlphaFoldDB" id="U4KNP3"/>
<dbReference type="GO" id="GO:0006396">
    <property type="term" value="P:RNA processing"/>
    <property type="evidence" value="ECO:0007669"/>
    <property type="project" value="InterPro"/>
</dbReference>
<dbReference type="OrthoDB" id="9794400at2"/>
<dbReference type="PANTHER" id="PTHR43191">
    <property type="entry name" value="RRNA METHYLTRANSFERASE 3"/>
    <property type="match status" value="1"/>
</dbReference>
<evidence type="ECO:0000313" key="7">
    <source>
        <dbReference type="Proteomes" id="UP000032740"/>
    </source>
</evidence>
<keyword evidence="3 6" id="KW-0808">Transferase</keyword>
<dbReference type="PANTHER" id="PTHR43191:SF2">
    <property type="entry name" value="RRNA METHYLTRANSFERASE 3, MITOCHONDRIAL"/>
    <property type="match status" value="1"/>
</dbReference>
<dbReference type="Pfam" id="PF22435">
    <property type="entry name" value="MRM3-like_sub_bind"/>
    <property type="match status" value="1"/>
</dbReference>
<dbReference type="HOGENOM" id="CLU_021322_3_2_14"/>
<dbReference type="CDD" id="cd18095">
    <property type="entry name" value="SpoU-like_rRNA-MTase"/>
    <property type="match status" value="1"/>
</dbReference>
<organism evidence="6 7">
    <name type="scientific">Alteracholeplasma palmae (strain ATCC 49389 / J233)</name>
    <name type="common">Acholeplasma palmae</name>
    <dbReference type="NCBI Taxonomy" id="1318466"/>
    <lineage>
        <taxon>Bacteria</taxon>
        <taxon>Bacillati</taxon>
        <taxon>Mycoplasmatota</taxon>
        <taxon>Mollicutes</taxon>
        <taxon>Acholeplasmatales</taxon>
        <taxon>Acholeplasmataceae</taxon>
        <taxon>Acholeplasma</taxon>
    </lineage>
</organism>
<dbReference type="Pfam" id="PF00588">
    <property type="entry name" value="SpoU_methylase"/>
    <property type="match status" value="1"/>
</dbReference>
<accession>U4KNP3</accession>
<dbReference type="KEGG" id="apal:BN85402430"/>
<feature type="domain" description="tRNA/rRNA methyltransferase SpoU type" evidence="4">
    <location>
        <begin position="93"/>
        <end position="228"/>
    </location>
</feature>
<dbReference type="InterPro" id="IPR029026">
    <property type="entry name" value="tRNA_m1G_MTases_N"/>
</dbReference>
<dbReference type="Gene3D" id="3.30.1330.30">
    <property type="match status" value="1"/>
</dbReference>
<sequence length="232" mass="26439">MIESKDNKIFKKMKKLKTKKYRDLYDEFLVYGPHLIQKAKDSNSVIEIYTTNEAHEGTLISKELMLELNQTETVFEDLALCKKSIKKIESDKVLILEEVQDPANVGALLRSASAFGFDHVFLSHKSADIYNEKTIRASQGSIFDVYVERGNILSFIENLKQKGYTILYADAHEKKINEENIVKKALILGNEGNGISQEVKEISDYPVHIETKTVESLNVSVAGSILMYQWRD</sequence>
<proteinExistence type="inferred from homology"/>
<dbReference type="InterPro" id="IPR051259">
    <property type="entry name" value="rRNA_Methyltransferase"/>
</dbReference>
<comment type="similarity">
    <text evidence="1">Belongs to the class IV-like SAM-binding methyltransferase superfamily. RNA methyltransferase TrmH family.</text>
</comment>
<dbReference type="Gene3D" id="3.40.1280.10">
    <property type="match status" value="1"/>
</dbReference>
<keyword evidence="7" id="KW-1185">Reference proteome</keyword>
<keyword evidence="2 6" id="KW-0489">Methyltransferase</keyword>
<evidence type="ECO:0000256" key="3">
    <source>
        <dbReference type="ARBA" id="ARBA00022679"/>
    </source>
</evidence>
<protein>
    <submittedName>
        <fullName evidence="6">RNA methyltransferase, TrmH family</fullName>
    </submittedName>
</protein>
<dbReference type="InterPro" id="IPR053888">
    <property type="entry name" value="MRM3-like_sub_bind"/>
</dbReference>
<evidence type="ECO:0000256" key="1">
    <source>
        <dbReference type="ARBA" id="ARBA00007228"/>
    </source>
</evidence>
<dbReference type="Proteomes" id="UP000032740">
    <property type="component" value="Chromosome"/>
</dbReference>
<dbReference type="InterPro" id="IPR029064">
    <property type="entry name" value="Ribosomal_eL30-like_sf"/>
</dbReference>
<dbReference type="SUPFAM" id="SSF75217">
    <property type="entry name" value="alpha/beta knot"/>
    <property type="match status" value="1"/>
</dbReference>
<dbReference type="STRING" id="1318466.BN85402430"/>
<dbReference type="InterPro" id="IPR001537">
    <property type="entry name" value="SpoU_MeTrfase"/>
</dbReference>
<evidence type="ECO:0000313" key="6">
    <source>
        <dbReference type="EMBL" id="CCV63820.1"/>
    </source>
</evidence>
<dbReference type="SUPFAM" id="SSF55315">
    <property type="entry name" value="L30e-like"/>
    <property type="match status" value="1"/>
</dbReference>
<reference evidence="6 7" key="1">
    <citation type="journal article" date="2013" name="J. Mol. Microbiol. Biotechnol.">
        <title>Analysis of the Complete Genomes of Acholeplasma brassicae , A. palmae and A. laidlawii and Their Comparison to the Obligate Parasites from ' Candidatus Phytoplasma'.</title>
        <authorList>
            <person name="Kube M."/>
            <person name="Siewert C."/>
            <person name="Migdoll A.M."/>
            <person name="Duduk B."/>
            <person name="Holz S."/>
            <person name="Rabus R."/>
            <person name="Seemuller E."/>
            <person name="Mitrovic J."/>
            <person name="Muller I."/>
            <person name="Buttner C."/>
            <person name="Reinhardt R."/>
        </authorList>
    </citation>
    <scope>NUCLEOTIDE SEQUENCE [LARGE SCALE GENOMIC DNA]</scope>
    <source>
        <strain evidence="6 7">J233</strain>
    </source>
</reference>
<gene>
    <name evidence="6" type="primary">spoU</name>
    <name evidence="6" type="ORF">BN85402430</name>
</gene>
<dbReference type="GO" id="GO:0032259">
    <property type="term" value="P:methylation"/>
    <property type="evidence" value="ECO:0007669"/>
    <property type="project" value="UniProtKB-KW"/>
</dbReference>
<dbReference type="RefSeq" id="WP_026655446.1">
    <property type="nucleotide sequence ID" value="NC_022538.1"/>
</dbReference>
<evidence type="ECO:0000259" key="5">
    <source>
        <dbReference type="Pfam" id="PF22435"/>
    </source>
</evidence>
<feature type="domain" description="MRM3-like substrate binding" evidence="5">
    <location>
        <begin position="7"/>
        <end position="56"/>
    </location>
</feature>
<dbReference type="GO" id="GO:0003723">
    <property type="term" value="F:RNA binding"/>
    <property type="evidence" value="ECO:0007669"/>
    <property type="project" value="InterPro"/>
</dbReference>
<dbReference type="EMBL" id="FO681347">
    <property type="protein sequence ID" value="CCV63820.1"/>
    <property type="molecule type" value="Genomic_DNA"/>
</dbReference>
<evidence type="ECO:0000256" key="2">
    <source>
        <dbReference type="ARBA" id="ARBA00022603"/>
    </source>
</evidence>